<dbReference type="InterPro" id="IPR006553">
    <property type="entry name" value="Leu-rich_rpt_Cys-con_subtyp"/>
</dbReference>
<dbReference type="EMBL" id="DS022300">
    <property type="protein sequence ID" value="OAJ37617.1"/>
    <property type="molecule type" value="Genomic_DNA"/>
</dbReference>
<evidence type="ECO:0000256" key="7">
    <source>
        <dbReference type="ARBA" id="ARBA00023286"/>
    </source>
</evidence>
<dbReference type="Proteomes" id="UP000077115">
    <property type="component" value="Unassembled WGS sequence"/>
</dbReference>
<dbReference type="SUPFAM" id="SSF81383">
    <property type="entry name" value="F-box domain"/>
    <property type="match status" value="1"/>
</dbReference>
<feature type="domain" description="Cyclic nucleotide-binding" evidence="10">
    <location>
        <begin position="167"/>
        <end position="285"/>
    </location>
</feature>
<dbReference type="GO" id="GO:0044877">
    <property type="term" value="F:protein-containing complex binding"/>
    <property type="evidence" value="ECO:0007669"/>
    <property type="project" value="TreeGrafter"/>
</dbReference>
<dbReference type="PANTHER" id="PTHR45638:SF11">
    <property type="entry name" value="CYCLIC NUCLEOTIDE-GATED CATION CHANNEL SUBUNIT A"/>
    <property type="match status" value="1"/>
</dbReference>
<name>A0A177WBY5_BATDL</name>
<dbReference type="VEuPathDB" id="FungiDB:BDEG_21620"/>
<dbReference type="Gene3D" id="3.80.10.10">
    <property type="entry name" value="Ribonuclease Inhibitor"/>
    <property type="match status" value="2"/>
</dbReference>
<evidence type="ECO:0000256" key="5">
    <source>
        <dbReference type="ARBA" id="ARBA00023065"/>
    </source>
</evidence>
<comment type="subcellular location">
    <subcellularLocation>
        <location evidence="1">Membrane</location>
        <topology evidence="1">Multi-pass membrane protein</topology>
    </subcellularLocation>
</comment>
<feature type="region of interest" description="Disordered" evidence="9">
    <location>
        <begin position="663"/>
        <end position="700"/>
    </location>
</feature>
<keyword evidence="6" id="KW-0472">Membrane</keyword>
<evidence type="ECO:0000256" key="2">
    <source>
        <dbReference type="ARBA" id="ARBA00022448"/>
    </source>
</evidence>
<feature type="domain" description="F-box" evidence="11">
    <location>
        <begin position="790"/>
        <end position="836"/>
    </location>
</feature>
<feature type="domain" description="Cyclic nucleotide-binding" evidence="10">
    <location>
        <begin position="474"/>
        <end position="575"/>
    </location>
</feature>
<dbReference type="SUPFAM" id="SSF52047">
    <property type="entry name" value="RNI-like"/>
    <property type="match status" value="1"/>
</dbReference>
<dbReference type="InterPro" id="IPR057207">
    <property type="entry name" value="FBXL15_LRR"/>
</dbReference>
<keyword evidence="4" id="KW-1133">Transmembrane helix</keyword>
<dbReference type="InterPro" id="IPR050866">
    <property type="entry name" value="CNG_cation_channel"/>
</dbReference>
<evidence type="ECO:0000256" key="3">
    <source>
        <dbReference type="ARBA" id="ARBA00022692"/>
    </source>
</evidence>
<protein>
    <recommendedName>
        <fullName evidence="14">Cyclic nucleotide-binding domain-containing protein</fullName>
    </recommendedName>
</protein>
<feature type="domain" description="Cyclic nucleotide-binding" evidence="10">
    <location>
        <begin position="28"/>
        <end position="116"/>
    </location>
</feature>
<feature type="region of interest" description="Disordered" evidence="9">
    <location>
        <begin position="1127"/>
        <end position="1237"/>
    </location>
</feature>
<dbReference type="PROSITE" id="PS50181">
    <property type="entry name" value="FBOX"/>
    <property type="match status" value="1"/>
</dbReference>
<dbReference type="Gene3D" id="2.60.120.10">
    <property type="entry name" value="Jelly Rolls"/>
    <property type="match status" value="4"/>
</dbReference>
<dbReference type="InterPro" id="IPR001810">
    <property type="entry name" value="F-box_dom"/>
</dbReference>
<evidence type="ECO:0000256" key="1">
    <source>
        <dbReference type="ARBA" id="ARBA00004141"/>
    </source>
</evidence>
<evidence type="ECO:0000256" key="9">
    <source>
        <dbReference type="SAM" id="MobiDB-lite"/>
    </source>
</evidence>
<evidence type="ECO:0008006" key="14">
    <source>
        <dbReference type="Google" id="ProtNLM"/>
    </source>
</evidence>
<organism evidence="12 13">
    <name type="scientific">Batrachochytrium dendrobatidis (strain JEL423)</name>
    <dbReference type="NCBI Taxonomy" id="403673"/>
    <lineage>
        <taxon>Eukaryota</taxon>
        <taxon>Fungi</taxon>
        <taxon>Fungi incertae sedis</taxon>
        <taxon>Chytridiomycota</taxon>
        <taxon>Chytridiomycota incertae sedis</taxon>
        <taxon>Chytridiomycetes</taxon>
        <taxon>Rhizophydiales</taxon>
        <taxon>Rhizophydiales incertae sedis</taxon>
        <taxon>Batrachochytrium</taxon>
    </lineage>
</organism>
<dbReference type="PROSITE" id="PS50042">
    <property type="entry name" value="CNMP_BINDING_3"/>
    <property type="match status" value="4"/>
</dbReference>
<gene>
    <name evidence="12" type="ORF">BDEG_21620</name>
</gene>
<sequence>MDISIRGFLEDHLLFKEYASNTGFIDTLTNLMKTRVFSDGAYVIRKGEVGRAMFFVLRGEVEVISEDGETIINVLKEQSFFGEIGLLFSIPRTVSCRARGRSILLVLTKESLEKAVEPYPRIAVSIAQIAEERYTSHIKQVESSVQVEFGEELKIGVTQQDLKTIPLFRDCEIGFLHNLALSLRPVNYTNDQLIIQKGEMASEMFFVVRGVAEVFNETTNQVFAQFHPGSFFGEVGLFFSSKRSASVRCATRDVTVFKLYKKDLDSLLENYPEVKMKIEKEASQRLQYIESREKANLDKAVHDITDVEVVREKLKTVPLFRNTPTAFLHQIVLASRIFVAEKNSIIIKKGEIGRSMYFVIDGAVQVVSEDAKQVYVQMDANSFFGEVSLFYEVNRTATVCASSKTTLVELSNDTVQSILKTYPNLMGQIHERAKDNYTLFMARQKALQEHHVPDSDKHRFDIEATVSRLRKVPIFEKCNEGFLGTLALSTSIRTLKEGDLVISAGQPSLEMYFLAHGQVEIVSDDGNTVYDQVFQGGFFGEVGVVRGVNRTASVRVKSTVCRLLVLSADAMRKALKQYPDNFQMISLEADKRFRLAEGRVLPIEHALTHTVSSGLTQAQKPSTVQSSEAGLGNAMDIQKSAEKERSSNGSAVSSMIPFGQLFSKRRRSSKAKDNSKPSKLKEFSRSISQDSIPDPAVQSGMSTYTLHQSDLPITSIVLKDKETSTHVQRALGKMLSTLKNTLSSSAEFSKARSMSAPVKYHTMAAKQWVVPIKFREEVKRKLQIPPHKTLTSITDATEAHLEIIFSYVLPSDMLRLRGVCRRWNEILLMQQFWRVLNLRSEFRKIDRKALEVFAYLGSETLTMMDLTGCWMIVDNDIRTLVTRCRNIQCLNVSNCWKLTDIGLIHLAKGCPELVKLDISHCSQISGIGFNEHIWSNMKSINISYCKVISDEQLERLLPGTPEMQDIKMRRCQRISDFGVFLIVQYCRRLRSLDMRDSDHITDTCLKWIASSCYNLTDLNLTFCSRITNGGMYDLSLGSQSFTRLQFTACEQLTDASIIYFSASIRNLKFISLRQCRKMTDRVTGYLAQSCATLKEVDVTGCPNITEMSRLQLQAAIPSITVKINQSPESRKIVQPGQQGKPKAIQVPLSEVFTSGPKEMMATPKKSKRSSGKKNLNLSGSNTRGSVYKTVPTSSAGSESEPRTGDSAPTENKSRRHHRHHHSSSDRSKLRARTASVN</sequence>
<dbReference type="GO" id="GO:0005221">
    <property type="term" value="F:intracellularly cyclic nucleotide-activated monoatomic cation channel activity"/>
    <property type="evidence" value="ECO:0007669"/>
    <property type="project" value="InterPro"/>
</dbReference>
<dbReference type="OrthoDB" id="421226at2759"/>
<dbReference type="Pfam" id="PF12937">
    <property type="entry name" value="F-box-like"/>
    <property type="match status" value="1"/>
</dbReference>
<dbReference type="Pfam" id="PF00027">
    <property type="entry name" value="cNMP_binding"/>
    <property type="match status" value="4"/>
</dbReference>
<evidence type="ECO:0000313" key="12">
    <source>
        <dbReference type="EMBL" id="OAJ37617.1"/>
    </source>
</evidence>
<dbReference type="PANTHER" id="PTHR45638">
    <property type="entry name" value="CYCLIC NUCLEOTIDE-GATED CATION CHANNEL SUBUNIT A"/>
    <property type="match status" value="1"/>
</dbReference>
<evidence type="ECO:0000256" key="4">
    <source>
        <dbReference type="ARBA" id="ARBA00022989"/>
    </source>
</evidence>
<dbReference type="InterPro" id="IPR000595">
    <property type="entry name" value="cNMP-bd_dom"/>
</dbReference>
<evidence type="ECO:0000313" key="13">
    <source>
        <dbReference type="Proteomes" id="UP000077115"/>
    </source>
</evidence>
<dbReference type="PROSITE" id="PS00888">
    <property type="entry name" value="CNMP_BINDING_1"/>
    <property type="match status" value="3"/>
</dbReference>
<dbReference type="SUPFAM" id="SSF51206">
    <property type="entry name" value="cAMP-binding domain-like"/>
    <property type="match status" value="4"/>
</dbReference>
<dbReference type="InterPro" id="IPR018490">
    <property type="entry name" value="cNMP-bd_dom_sf"/>
</dbReference>
<dbReference type="CDD" id="cd00038">
    <property type="entry name" value="CAP_ED"/>
    <property type="match status" value="4"/>
</dbReference>
<feature type="compositionally biased region" description="Polar residues" evidence="9">
    <location>
        <begin position="1172"/>
        <end position="1197"/>
    </location>
</feature>
<dbReference type="InterPro" id="IPR018488">
    <property type="entry name" value="cNMP-bd_CS"/>
</dbReference>
<dbReference type="STRING" id="403673.A0A177WBY5"/>
<accession>A0A177WBY5</accession>
<dbReference type="InterPro" id="IPR036047">
    <property type="entry name" value="F-box-like_dom_sf"/>
</dbReference>
<keyword evidence="5" id="KW-0406">Ion transport</keyword>
<feature type="compositionally biased region" description="Basic and acidic residues" evidence="9">
    <location>
        <begin position="670"/>
        <end position="684"/>
    </location>
</feature>
<dbReference type="GO" id="GO:0016020">
    <property type="term" value="C:membrane"/>
    <property type="evidence" value="ECO:0007669"/>
    <property type="project" value="UniProtKB-SubCell"/>
</dbReference>
<dbReference type="Pfam" id="PF13516">
    <property type="entry name" value="LRR_6"/>
    <property type="match status" value="1"/>
</dbReference>
<proteinExistence type="predicted"/>
<feature type="domain" description="Cyclic nucleotide-binding" evidence="10">
    <location>
        <begin position="319"/>
        <end position="419"/>
    </location>
</feature>
<keyword evidence="3" id="KW-0812">Transmembrane</keyword>
<keyword evidence="2" id="KW-0813">Transport</keyword>
<evidence type="ECO:0000259" key="10">
    <source>
        <dbReference type="PROSITE" id="PS50042"/>
    </source>
</evidence>
<keyword evidence="7" id="KW-1071">Ligand-gated ion channel</keyword>
<dbReference type="AlphaFoldDB" id="A0A177WBY5"/>
<dbReference type="InterPro" id="IPR001611">
    <property type="entry name" value="Leu-rich_rpt"/>
</dbReference>
<evidence type="ECO:0000259" key="11">
    <source>
        <dbReference type="PROSITE" id="PS50181"/>
    </source>
</evidence>
<dbReference type="InterPro" id="IPR032675">
    <property type="entry name" value="LRR_dom_sf"/>
</dbReference>
<dbReference type="SMART" id="SM00100">
    <property type="entry name" value="cNMP"/>
    <property type="match status" value="4"/>
</dbReference>
<evidence type="ECO:0000256" key="6">
    <source>
        <dbReference type="ARBA" id="ARBA00023136"/>
    </source>
</evidence>
<evidence type="ECO:0000256" key="8">
    <source>
        <dbReference type="ARBA" id="ARBA00023303"/>
    </source>
</evidence>
<reference evidence="12 13" key="2">
    <citation type="submission" date="2016-05" db="EMBL/GenBank/DDBJ databases">
        <title>Lineage-specific infection strategies underlie the spectrum of fungal disease in amphibians.</title>
        <authorList>
            <person name="Cuomo C.A."/>
            <person name="Farrer R.A."/>
            <person name="James T."/>
            <person name="Longcore J."/>
            <person name="Birren B."/>
        </authorList>
    </citation>
    <scope>NUCLEOTIDE SEQUENCE [LARGE SCALE GENOMIC DNA]</scope>
    <source>
        <strain evidence="12 13">JEL423</strain>
    </source>
</reference>
<dbReference type="Pfam" id="PF25372">
    <property type="entry name" value="DUF7885"/>
    <property type="match status" value="1"/>
</dbReference>
<dbReference type="PROSITE" id="PS00889">
    <property type="entry name" value="CNMP_BINDING_2"/>
    <property type="match status" value="3"/>
</dbReference>
<reference evidence="12 13" key="1">
    <citation type="submission" date="2006-10" db="EMBL/GenBank/DDBJ databases">
        <title>The Genome Sequence of Batrachochytrium dendrobatidis JEL423.</title>
        <authorList>
            <consortium name="The Broad Institute Genome Sequencing Platform"/>
            <person name="Birren B."/>
            <person name="Lander E."/>
            <person name="Galagan J."/>
            <person name="Cuomo C."/>
            <person name="Devon K."/>
            <person name="Jaffe D."/>
            <person name="Butler J."/>
            <person name="Alvarez P."/>
            <person name="Gnerre S."/>
            <person name="Grabherr M."/>
            <person name="Kleber M."/>
            <person name="Mauceli E."/>
            <person name="Brockman W."/>
            <person name="Young S."/>
            <person name="LaButti K."/>
            <person name="Sykes S."/>
            <person name="DeCaprio D."/>
            <person name="Crawford M."/>
            <person name="Koehrsen M."/>
            <person name="Engels R."/>
            <person name="Montgomery P."/>
            <person name="Pearson M."/>
            <person name="Howarth C."/>
            <person name="Larson L."/>
            <person name="White J."/>
            <person name="O'Leary S."/>
            <person name="Kodira C."/>
            <person name="Zeng Q."/>
            <person name="Yandava C."/>
            <person name="Alvarado L."/>
            <person name="Longcore J."/>
            <person name="James T."/>
        </authorList>
    </citation>
    <scope>NUCLEOTIDE SEQUENCE [LARGE SCALE GENOMIC DNA]</scope>
    <source>
        <strain evidence="12 13">JEL423</strain>
    </source>
</reference>
<dbReference type="SMART" id="SM00367">
    <property type="entry name" value="LRR_CC"/>
    <property type="match status" value="8"/>
</dbReference>
<dbReference type="Gene3D" id="1.20.1280.50">
    <property type="match status" value="1"/>
</dbReference>
<dbReference type="InterPro" id="IPR014710">
    <property type="entry name" value="RmlC-like_jellyroll"/>
</dbReference>
<keyword evidence="8" id="KW-0407">Ion channel</keyword>